<dbReference type="GO" id="GO:0006935">
    <property type="term" value="P:chemotaxis"/>
    <property type="evidence" value="ECO:0007669"/>
    <property type="project" value="InterPro"/>
</dbReference>
<dbReference type="PROSITE" id="PS50885">
    <property type="entry name" value="HAMP"/>
    <property type="match status" value="1"/>
</dbReference>
<evidence type="ECO:0000259" key="11">
    <source>
        <dbReference type="PROSITE" id="PS50885"/>
    </source>
</evidence>
<keyword evidence="9" id="KW-1133">Transmembrane helix</keyword>
<dbReference type="GO" id="GO:0004888">
    <property type="term" value="F:transmembrane signaling receptor activity"/>
    <property type="evidence" value="ECO:0007669"/>
    <property type="project" value="InterPro"/>
</dbReference>
<dbReference type="GO" id="GO:0005886">
    <property type="term" value="C:plasma membrane"/>
    <property type="evidence" value="ECO:0007669"/>
    <property type="project" value="UniProtKB-SubCell"/>
</dbReference>
<dbReference type="CDD" id="cd06225">
    <property type="entry name" value="HAMP"/>
    <property type="match status" value="1"/>
</dbReference>
<keyword evidence="9" id="KW-0812">Transmembrane</keyword>
<evidence type="ECO:0000256" key="4">
    <source>
        <dbReference type="ARBA" id="ARBA00023224"/>
    </source>
</evidence>
<dbReference type="SMART" id="SM00304">
    <property type="entry name" value="HAMP"/>
    <property type="match status" value="1"/>
</dbReference>
<evidence type="ECO:0000256" key="3">
    <source>
        <dbReference type="ARBA" id="ARBA00023136"/>
    </source>
</evidence>
<dbReference type="Pfam" id="PF12729">
    <property type="entry name" value="4HB_MCP_1"/>
    <property type="match status" value="1"/>
</dbReference>
<comment type="similarity">
    <text evidence="5">Belongs to the methyl-accepting chemotaxis (MCP) protein family.</text>
</comment>
<dbReference type="EMBL" id="VCIW01000001">
    <property type="protein sequence ID" value="TLS54269.1"/>
    <property type="molecule type" value="Genomic_DNA"/>
</dbReference>
<evidence type="ECO:0000256" key="6">
    <source>
        <dbReference type="PROSITE-ProRule" id="PRU00284"/>
    </source>
</evidence>
<comment type="subcellular location">
    <subcellularLocation>
        <location evidence="1">Cell membrane</location>
    </subcellularLocation>
</comment>
<dbReference type="Pfam" id="PF00015">
    <property type="entry name" value="MCPsignal"/>
    <property type="match status" value="1"/>
</dbReference>
<accession>A0A5R9GGD2</accession>
<dbReference type="GO" id="GO:0007165">
    <property type="term" value="P:signal transduction"/>
    <property type="evidence" value="ECO:0007669"/>
    <property type="project" value="UniProtKB-KW"/>
</dbReference>
<evidence type="ECO:0000256" key="5">
    <source>
        <dbReference type="ARBA" id="ARBA00029447"/>
    </source>
</evidence>
<dbReference type="PANTHER" id="PTHR32089">
    <property type="entry name" value="METHYL-ACCEPTING CHEMOTAXIS PROTEIN MCPB"/>
    <property type="match status" value="1"/>
</dbReference>
<dbReference type="InterPro" id="IPR024478">
    <property type="entry name" value="HlyB_4HB_MCP"/>
</dbReference>
<feature type="transmembrane region" description="Helical" evidence="9">
    <location>
        <begin position="200"/>
        <end position="221"/>
    </location>
</feature>
<dbReference type="AlphaFoldDB" id="A0A5R9GGD2"/>
<evidence type="ECO:0000256" key="9">
    <source>
        <dbReference type="SAM" id="Phobius"/>
    </source>
</evidence>
<feature type="transmembrane region" description="Helical" evidence="9">
    <location>
        <begin position="21"/>
        <end position="41"/>
    </location>
</feature>
<keyword evidence="13" id="KW-1185">Reference proteome</keyword>
<feature type="compositionally biased region" description="Polar residues" evidence="8">
    <location>
        <begin position="559"/>
        <end position="572"/>
    </location>
</feature>
<comment type="caution">
    <text evidence="12">The sequence shown here is derived from an EMBL/GenBank/DDBJ whole genome shotgun (WGS) entry which is preliminary data.</text>
</comment>
<dbReference type="PROSITE" id="PS50111">
    <property type="entry name" value="CHEMOTAXIS_TRANSDUC_2"/>
    <property type="match status" value="1"/>
</dbReference>
<dbReference type="SMART" id="SM00283">
    <property type="entry name" value="MA"/>
    <property type="match status" value="1"/>
</dbReference>
<evidence type="ECO:0000313" key="12">
    <source>
        <dbReference type="EMBL" id="TLS54269.1"/>
    </source>
</evidence>
<keyword evidence="7" id="KW-0175">Coiled coil</keyword>
<feature type="domain" description="HAMP" evidence="11">
    <location>
        <begin position="223"/>
        <end position="275"/>
    </location>
</feature>
<dbReference type="SUPFAM" id="SSF58104">
    <property type="entry name" value="Methyl-accepting chemotaxis protein (MCP) signaling domain"/>
    <property type="match status" value="1"/>
</dbReference>
<protein>
    <submittedName>
        <fullName evidence="12">Methyl-accepting chemotaxis protein</fullName>
    </submittedName>
</protein>
<organism evidence="12 13">
    <name type="scientific">Paenibacillus antri</name>
    <dbReference type="NCBI Taxonomy" id="2582848"/>
    <lineage>
        <taxon>Bacteria</taxon>
        <taxon>Bacillati</taxon>
        <taxon>Bacillota</taxon>
        <taxon>Bacilli</taxon>
        <taxon>Bacillales</taxon>
        <taxon>Paenibacillaceae</taxon>
        <taxon>Paenibacillus</taxon>
    </lineage>
</organism>
<reference evidence="12 13" key="1">
    <citation type="submission" date="2019-05" db="EMBL/GenBank/DDBJ databases">
        <authorList>
            <person name="Narsing Rao M.P."/>
            <person name="Li W.J."/>
        </authorList>
    </citation>
    <scope>NUCLEOTIDE SEQUENCE [LARGE SCALE GENOMIC DNA]</scope>
    <source>
        <strain evidence="12 13">SYSU_K30003</strain>
    </source>
</reference>
<proteinExistence type="inferred from homology"/>
<dbReference type="InterPro" id="IPR003660">
    <property type="entry name" value="HAMP_dom"/>
</dbReference>
<evidence type="ECO:0000256" key="1">
    <source>
        <dbReference type="ARBA" id="ARBA00004236"/>
    </source>
</evidence>
<dbReference type="RefSeq" id="WP_138192220.1">
    <property type="nucleotide sequence ID" value="NZ_VCIW01000001.1"/>
</dbReference>
<dbReference type="InterPro" id="IPR004089">
    <property type="entry name" value="MCPsignal_dom"/>
</dbReference>
<evidence type="ECO:0000256" key="8">
    <source>
        <dbReference type="SAM" id="MobiDB-lite"/>
    </source>
</evidence>
<evidence type="ECO:0000259" key="10">
    <source>
        <dbReference type="PROSITE" id="PS50111"/>
    </source>
</evidence>
<dbReference type="InterPro" id="IPR004090">
    <property type="entry name" value="Chemotax_Me-accpt_rcpt"/>
</dbReference>
<dbReference type="Gene3D" id="1.10.287.950">
    <property type="entry name" value="Methyl-accepting chemotaxis protein"/>
    <property type="match status" value="1"/>
</dbReference>
<keyword evidence="3 9" id="KW-0472">Membrane</keyword>
<keyword evidence="2" id="KW-1003">Cell membrane</keyword>
<gene>
    <name evidence="12" type="ORF">FE782_02690</name>
</gene>
<evidence type="ECO:0000313" key="13">
    <source>
        <dbReference type="Proteomes" id="UP000309676"/>
    </source>
</evidence>
<name>A0A5R9GGD2_9BACL</name>
<evidence type="ECO:0000256" key="7">
    <source>
        <dbReference type="SAM" id="Coils"/>
    </source>
</evidence>
<sequence length="580" mass="62774">MLQRVLKRLAFVSDLKLFYKLLSLIAASVLFTVVVGVIGVAQTGVTYSGVKEMYDERVLPIKWINEARAHSRAVEANMYHIMVAYDPIEQKEMVKETEERNAKFDEAFANLKASHLDAEEAELVRQLDGLLAEYRAASQEALNLELERSGNTDRAFRYFKQNAEPKLDRINEILAQWAEKNAANAERTNERLGQAYTGSIALIVTIIVVAAAITIAIGLWLSRLINYPVKRLQYMMNVASKGDLTVNVDIATKDELGDLARSFRGMLEAQREVLRQVAASSELVAASSQQLTASAEQTGQSSEMITEVAQQLAVGSERQAEGVRGAVALADDIAAAAERMNGNMHRMKETAVATAEQSRDGLGRMDELRAKMDELGRAIDGLSTVIGGLGDKSEKIGSVMRLITDIASQTNLLALNAAIEAARAGEHGLGFAVVADEVRRLAEQSSASAKEVAVHVEGIRGGIAEASRSMTSATVQLREGMDSVNASVAAFGEIADSAARVETDTASVTEDLDAIMGQFQAMLNSFREIAEVAEQAAAGTQHVSAATEEQLATMEEMKSSSSHLSQMASELQEQVGRFKV</sequence>
<dbReference type="Proteomes" id="UP000309676">
    <property type="component" value="Unassembled WGS sequence"/>
</dbReference>
<feature type="domain" description="Methyl-accepting transducer" evidence="10">
    <location>
        <begin position="294"/>
        <end position="551"/>
    </location>
</feature>
<evidence type="ECO:0000256" key="2">
    <source>
        <dbReference type="ARBA" id="ARBA00022475"/>
    </source>
</evidence>
<keyword evidence="4 6" id="KW-0807">Transducer</keyword>
<dbReference type="Pfam" id="PF00672">
    <property type="entry name" value="HAMP"/>
    <property type="match status" value="1"/>
</dbReference>
<dbReference type="Gene3D" id="6.10.340.10">
    <property type="match status" value="1"/>
</dbReference>
<feature type="coiled-coil region" evidence="7">
    <location>
        <begin position="94"/>
        <end position="147"/>
    </location>
</feature>
<dbReference type="PANTHER" id="PTHR32089:SF114">
    <property type="entry name" value="METHYL-ACCEPTING CHEMOTAXIS PROTEIN MCPB"/>
    <property type="match status" value="1"/>
</dbReference>
<dbReference type="PRINTS" id="PR00260">
    <property type="entry name" value="CHEMTRNSDUCR"/>
</dbReference>
<feature type="region of interest" description="Disordered" evidence="8">
    <location>
        <begin position="559"/>
        <end position="580"/>
    </location>
</feature>
<dbReference type="OrthoDB" id="358716at2"/>